<comment type="caution">
    <text evidence="2">The sequence shown here is derived from an EMBL/GenBank/DDBJ whole genome shotgun (WGS) entry which is preliminary data.</text>
</comment>
<name>K0RCA5_THAOC</name>
<keyword evidence="3" id="KW-1185">Reference proteome</keyword>
<proteinExistence type="predicted"/>
<evidence type="ECO:0000313" key="3">
    <source>
        <dbReference type="Proteomes" id="UP000266841"/>
    </source>
</evidence>
<evidence type="ECO:0000256" key="1">
    <source>
        <dbReference type="SAM" id="MobiDB-lite"/>
    </source>
</evidence>
<sequence length="200" mass="22834">MNNIRTRPPLQQRVDPVPHPSAPAGRRLAYCEAMRDLTMAIRAAGASNNPLVVHLRGMHLLPSQRSERRWAGLLQRLGHYRKCRPTGNNRATVLRDENLILIALYRIVFPKATAAEINAFLFRANYGNVAFRFYSPSQITEAEDRLGLTRKAGSTTAFQAMLEINRLKRWCYWNLAYPFGIADIRQQDLIDIDECGIELK</sequence>
<dbReference type="EMBL" id="AGNL01044334">
    <property type="protein sequence ID" value="EJK49914.1"/>
    <property type="molecule type" value="Genomic_DNA"/>
</dbReference>
<dbReference type="OrthoDB" id="51830at2759"/>
<gene>
    <name evidence="2" type="ORF">THAOC_31156</name>
</gene>
<accession>K0RCA5</accession>
<feature type="non-terminal residue" evidence="2">
    <location>
        <position position="200"/>
    </location>
</feature>
<feature type="region of interest" description="Disordered" evidence="1">
    <location>
        <begin position="1"/>
        <end position="22"/>
    </location>
</feature>
<organism evidence="2 3">
    <name type="scientific">Thalassiosira oceanica</name>
    <name type="common">Marine diatom</name>
    <dbReference type="NCBI Taxonomy" id="159749"/>
    <lineage>
        <taxon>Eukaryota</taxon>
        <taxon>Sar</taxon>
        <taxon>Stramenopiles</taxon>
        <taxon>Ochrophyta</taxon>
        <taxon>Bacillariophyta</taxon>
        <taxon>Coscinodiscophyceae</taxon>
        <taxon>Thalassiosirophycidae</taxon>
        <taxon>Thalassiosirales</taxon>
        <taxon>Thalassiosiraceae</taxon>
        <taxon>Thalassiosira</taxon>
    </lineage>
</organism>
<dbReference type="AlphaFoldDB" id="K0RCA5"/>
<evidence type="ECO:0000313" key="2">
    <source>
        <dbReference type="EMBL" id="EJK49914.1"/>
    </source>
</evidence>
<protein>
    <submittedName>
        <fullName evidence="2">Uncharacterized protein</fullName>
    </submittedName>
</protein>
<reference evidence="2 3" key="1">
    <citation type="journal article" date="2012" name="Genome Biol.">
        <title>Genome and low-iron response of an oceanic diatom adapted to chronic iron limitation.</title>
        <authorList>
            <person name="Lommer M."/>
            <person name="Specht M."/>
            <person name="Roy A.S."/>
            <person name="Kraemer L."/>
            <person name="Andreson R."/>
            <person name="Gutowska M.A."/>
            <person name="Wolf J."/>
            <person name="Bergner S.V."/>
            <person name="Schilhabel M.B."/>
            <person name="Klostermeier U.C."/>
            <person name="Beiko R.G."/>
            <person name="Rosenstiel P."/>
            <person name="Hippler M."/>
            <person name="Laroche J."/>
        </authorList>
    </citation>
    <scope>NUCLEOTIDE SEQUENCE [LARGE SCALE GENOMIC DNA]</scope>
    <source>
        <strain evidence="2 3">CCMP1005</strain>
    </source>
</reference>
<dbReference type="Proteomes" id="UP000266841">
    <property type="component" value="Unassembled WGS sequence"/>
</dbReference>